<comment type="caution">
    <text evidence="2">The sequence shown here is derived from an EMBL/GenBank/DDBJ whole genome shotgun (WGS) entry which is preliminary data.</text>
</comment>
<evidence type="ECO:0000313" key="2">
    <source>
        <dbReference type="EMBL" id="KAK9167603.1"/>
    </source>
</evidence>
<dbReference type="EMBL" id="JBBNAG010000001">
    <property type="protein sequence ID" value="KAK9167603.1"/>
    <property type="molecule type" value="Genomic_DNA"/>
</dbReference>
<protein>
    <submittedName>
        <fullName evidence="2">Uncharacterized protein</fullName>
    </submittedName>
</protein>
<feature type="compositionally biased region" description="Basic and acidic residues" evidence="1">
    <location>
        <begin position="147"/>
        <end position="161"/>
    </location>
</feature>
<evidence type="ECO:0000313" key="3">
    <source>
        <dbReference type="Proteomes" id="UP001419268"/>
    </source>
</evidence>
<feature type="compositionally biased region" description="Basic and acidic residues" evidence="1">
    <location>
        <begin position="131"/>
        <end position="140"/>
    </location>
</feature>
<feature type="compositionally biased region" description="Polar residues" evidence="1">
    <location>
        <begin position="168"/>
        <end position="177"/>
    </location>
</feature>
<reference evidence="2 3" key="1">
    <citation type="submission" date="2024-01" db="EMBL/GenBank/DDBJ databases">
        <title>Genome assemblies of Stephania.</title>
        <authorList>
            <person name="Yang L."/>
        </authorList>
    </citation>
    <scope>NUCLEOTIDE SEQUENCE [LARGE SCALE GENOMIC DNA]</scope>
    <source>
        <strain evidence="2">JXDWG</strain>
        <tissue evidence="2">Leaf</tissue>
    </source>
</reference>
<keyword evidence="3" id="KW-1185">Reference proteome</keyword>
<accession>A0AAP0Q5B3</accession>
<sequence>MNAGEHQFPPLIAPPTTVIRDSMFAPAPAPSLSDGAGSKTPKSSFVPSSGSLPGFSPANGPIGSASDATSLRRALATASARAHNLQDGRQVQLVQLEVVNRISKPDKSKVRCGADQRPPKTTNLRFVAEQINDHQRRQETDYDVAESEQRNRRTADIRVDGVDDGQIAESTESTTDI</sequence>
<feature type="compositionally biased region" description="Low complexity" evidence="1">
    <location>
        <begin position="68"/>
        <end position="82"/>
    </location>
</feature>
<organism evidence="2 3">
    <name type="scientific">Stephania cephalantha</name>
    <dbReference type="NCBI Taxonomy" id="152367"/>
    <lineage>
        <taxon>Eukaryota</taxon>
        <taxon>Viridiplantae</taxon>
        <taxon>Streptophyta</taxon>
        <taxon>Embryophyta</taxon>
        <taxon>Tracheophyta</taxon>
        <taxon>Spermatophyta</taxon>
        <taxon>Magnoliopsida</taxon>
        <taxon>Ranunculales</taxon>
        <taxon>Menispermaceae</taxon>
        <taxon>Menispermoideae</taxon>
        <taxon>Cissampelideae</taxon>
        <taxon>Stephania</taxon>
    </lineage>
</organism>
<name>A0AAP0Q5B3_9MAGN</name>
<feature type="region of interest" description="Disordered" evidence="1">
    <location>
        <begin position="131"/>
        <end position="177"/>
    </location>
</feature>
<evidence type="ECO:0000256" key="1">
    <source>
        <dbReference type="SAM" id="MobiDB-lite"/>
    </source>
</evidence>
<dbReference type="AlphaFoldDB" id="A0AAP0Q5B3"/>
<feature type="compositionally biased region" description="Polar residues" evidence="1">
    <location>
        <begin position="40"/>
        <end position="51"/>
    </location>
</feature>
<dbReference type="Proteomes" id="UP001419268">
    <property type="component" value="Unassembled WGS sequence"/>
</dbReference>
<feature type="region of interest" description="Disordered" evidence="1">
    <location>
        <begin position="22"/>
        <end position="88"/>
    </location>
</feature>
<proteinExistence type="predicted"/>
<gene>
    <name evidence="2" type="ORF">Scep_002794</name>
</gene>